<evidence type="ECO:0000313" key="3">
    <source>
        <dbReference type="Proteomes" id="UP000258309"/>
    </source>
</evidence>
<dbReference type="OMA" id="NINPPIQ"/>
<dbReference type="STRING" id="5539.A0A3E2GYD2"/>
<comment type="caution">
    <text evidence="2">The sequence shown here is derived from an EMBL/GenBank/DDBJ whole genome shotgun (WGS) entry which is preliminary data.</text>
</comment>
<feature type="non-terminal residue" evidence="2">
    <location>
        <position position="517"/>
    </location>
</feature>
<dbReference type="GO" id="GO:0005634">
    <property type="term" value="C:nucleus"/>
    <property type="evidence" value="ECO:0007669"/>
    <property type="project" value="TreeGrafter"/>
</dbReference>
<feature type="compositionally biased region" description="Acidic residues" evidence="1">
    <location>
        <begin position="319"/>
        <end position="336"/>
    </location>
</feature>
<dbReference type="AlphaFoldDB" id="A0A3E2GYD2"/>
<gene>
    <name evidence="2" type="ORF">B7463_g10213</name>
</gene>
<dbReference type="GO" id="GO:0019901">
    <property type="term" value="F:protein kinase binding"/>
    <property type="evidence" value="ECO:0007669"/>
    <property type="project" value="InterPro"/>
</dbReference>
<dbReference type="PANTHER" id="PTHR15615">
    <property type="match status" value="1"/>
</dbReference>
<keyword evidence="3" id="KW-1185">Reference proteome</keyword>
<protein>
    <recommendedName>
        <fullName evidence="4">Cyclin-like domain-containing protein</fullName>
    </recommendedName>
</protein>
<dbReference type="SUPFAM" id="SSF47954">
    <property type="entry name" value="Cyclin-like"/>
    <property type="match status" value="1"/>
</dbReference>
<dbReference type="CDD" id="cd20558">
    <property type="entry name" value="CYCLIN_ScPCL7-like"/>
    <property type="match status" value="1"/>
</dbReference>
<dbReference type="InterPro" id="IPR036915">
    <property type="entry name" value="Cyclin-like_sf"/>
</dbReference>
<dbReference type="Pfam" id="PF08613">
    <property type="entry name" value="Cyclin"/>
    <property type="match status" value="1"/>
</dbReference>
<feature type="non-terminal residue" evidence="2">
    <location>
        <position position="1"/>
    </location>
</feature>
<evidence type="ECO:0000256" key="1">
    <source>
        <dbReference type="SAM" id="MobiDB-lite"/>
    </source>
</evidence>
<accession>A0A3E2GYD2</accession>
<dbReference type="GO" id="GO:0000307">
    <property type="term" value="C:cyclin-dependent protein kinase holoenzyme complex"/>
    <property type="evidence" value="ECO:0007669"/>
    <property type="project" value="TreeGrafter"/>
</dbReference>
<name>A0A3E2GYD2_SCYLI</name>
<dbReference type="Proteomes" id="UP000258309">
    <property type="component" value="Unassembled WGS sequence"/>
</dbReference>
<dbReference type="InterPro" id="IPR013922">
    <property type="entry name" value="Cyclin_PHO80-like"/>
</dbReference>
<dbReference type="GO" id="GO:0016538">
    <property type="term" value="F:cyclin-dependent protein serine/threonine kinase regulator activity"/>
    <property type="evidence" value="ECO:0007669"/>
    <property type="project" value="TreeGrafter"/>
</dbReference>
<evidence type="ECO:0000313" key="2">
    <source>
        <dbReference type="EMBL" id="RFU26129.1"/>
    </source>
</evidence>
<proteinExistence type="predicted"/>
<dbReference type="Gene3D" id="1.10.472.10">
    <property type="entry name" value="Cyclin-like"/>
    <property type="match status" value="1"/>
</dbReference>
<feature type="region of interest" description="Disordered" evidence="1">
    <location>
        <begin position="1"/>
        <end position="20"/>
    </location>
</feature>
<organism evidence="2 3">
    <name type="scientific">Scytalidium lignicola</name>
    <name type="common">Hyphomycete</name>
    <dbReference type="NCBI Taxonomy" id="5539"/>
    <lineage>
        <taxon>Eukaryota</taxon>
        <taxon>Fungi</taxon>
        <taxon>Dikarya</taxon>
        <taxon>Ascomycota</taxon>
        <taxon>Pezizomycotina</taxon>
        <taxon>Leotiomycetes</taxon>
        <taxon>Leotiomycetes incertae sedis</taxon>
        <taxon>Scytalidium</taxon>
    </lineage>
</organism>
<dbReference type="PANTHER" id="PTHR15615:SF117">
    <property type="entry name" value="PHO85 CYCLIN PHO80"/>
    <property type="match status" value="1"/>
</dbReference>
<feature type="region of interest" description="Disordered" evidence="1">
    <location>
        <begin position="77"/>
        <end position="147"/>
    </location>
</feature>
<reference evidence="2 3" key="1">
    <citation type="submission" date="2018-05" db="EMBL/GenBank/DDBJ databases">
        <title>Draft genome sequence of Scytalidium lignicola DSM 105466, a ubiquitous saprotrophic fungus.</title>
        <authorList>
            <person name="Buettner E."/>
            <person name="Gebauer A.M."/>
            <person name="Hofrichter M."/>
            <person name="Liers C."/>
            <person name="Kellner H."/>
        </authorList>
    </citation>
    <scope>NUCLEOTIDE SEQUENCE [LARGE SCALE GENOMIC DNA]</scope>
    <source>
        <strain evidence="2 3">DSM 105466</strain>
    </source>
</reference>
<evidence type="ECO:0008006" key="4">
    <source>
        <dbReference type="Google" id="ProtNLM"/>
    </source>
</evidence>
<feature type="compositionally biased region" description="Polar residues" evidence="1">
    <location>
        <begin position="125"/>
        <end position="134"/>
    </location>
</feature>
<dbReference type="OrthoDB" id="337735at2759"/>
<feature type="region of interest" description="Disordered" evidence="1">
    <location>
        <begin position="317"/>
        <end position="345"/>
    </location>
</feature>
<sequence length="517" mass="56621">MLKSPLSQHRSSTAPSPTVHYAHLSPRLSICPTCASQNSKIAKPSPRATQYVGVDASTQWSPMSPKMNVDGSKQDALELETDDSKPQPAAAASSYTTIEAEGEKAPPPSKPASIAESPTMKRRQSQAVDTGGTQTEDKTQTLPPKRVRSARTQVKVLPLRYELCDVEDMVILIANMISELIQTNDELPLRTGVLTRFHSRTPPGISVMDYLHRLAKHATLTPPLLLSMVYYIDRLCALYPAFTITTLTVHRFLITAATVAAKGLSDSFWNNATYARVGGVKVAELGLLELDFLYRVDWRIVPNPEVLVDYYRGLVERSEGEEDEDEEEDEEEDGEGREEGDKRRVATVAIGSSSPPTRLADITYDSSTLQADLISFEAPELASGSKLARIGIYDLAKSTWISSTSLTSMESFTKGHAITFFLSIDNNGSIVGVSCKGSKIDAGQTRDFGPKVKLSKSEKAKRPELNKPVILSPEGKLPEDIPEKTLLQKYAVLILNATRKVDATNINGPQNREISTT</sequence>
<feature type="compositionally biased region" description="Polar residues" evidence="1">
    <location>
        <begin position="1"/>
        <end position="16"/>
    </location>
</feature>
<dbReference type="EMBL" id="NCSJ02000283">
    <property type="protein sequence ID" value="RFU26129.1"/>
    <property type="molecule type" value="Genomic_DNA"/>
</dbReference>